<dbReference type="InterPro" id="IPR045383">
    <property type="entry name" value="DUF6528"/>
</dbReference>
<feature type="chain" id="PRO_5042915185" description="Lipoprotein" evidence="1">
    <location>
        <begin position="21"/>
        <end position="339"/>
    </location>
</feature>
<evidence type="ECO:0000256" key="1">
    <source>
        <dbReference type="SAM" id="SignalP"/>
    </source>
</evidence>
<dbReference type="SUPFAM" id="SSF63829">
    <property type="entry name" value="Calcium-dependent phosphotriesterase"/>
    <property type="match status" value="1"/>
</dbReference>
<gene>
    <name evidence="2" type="ORF">BACOVA_03614</name>
</gene>
<comment type="caution">
    <text evidence="2">The sequence shown here is derived from an EMBL/GenBank/DDBJ whole genome shotgun (WGS) entry which is preliminary data.</text>
</comment>
<evidence type="ECO:0000313" key="3">
    <source>
        <dbReference type="Proteomes" id="UP000005475"/>
    </source>
</evidence>
<keyword evidence="1" id="KW-0732">Signal</keyword>
<organism evidence="2 3">
    <name type="scientific">Bacteroides ovatus (strain ATCC 8483 / DSM 1896 / JCM 5824 / BCRC 10623 / CCUG 4943 / NCTC 11153)</name>
    <dbReference type="NCBI Taxonomy" id="411476"/>
    <lineage>
        <taxon>Bacteria</taxon>
        <taxon>Pseudomonadati</taxon>
        <taxon>Bacteroidota</taxon>
        <taxon>Bacteroidia</taxon>
        <taxon>Bacteroidales</taxon>
        <taxon>Bacteroidaceae</taxon>
        <taxon>Bacteroides</taxon>
    </lineage>
</organism>
<evidence type="ECO:0000313" key="2">
    <source>
        <dbReference type="EMBL" id="EDO10979.1"/>
    </source>
</evidence>
<dbReference type="Proteomes" id="UP000005475">
    <property type="component" value="Unassembled WGS sequence"/>
</dbReference>
<dbReference type="Pfam" id="PF20138">
    <property type="entry name" value="DUF6528"/>
    <property type="match status" value="1"/>
</dbReference>
<feature type="signal peptide" evidence="1">
    <location>
        <begin position="1"/>
        <end position="20"/>
    </location>
</feature>
<protein>
    <recommendedName>
        <fullName evidence="4">Lipoprotein</fullName>
    </recommendedName>
</protein>
<reference evidence="3" key="2">
    <citation type="submission" date="2007-04" db="EMBL/GenBank/DDBJ databases">
        <title>Draft genome sequence of Bacteroides ovatus (ATCC 8483).</title>
        <authorList>
            <person name="Sudarsanam P."/>
            <person name="Ley R."/>
            <person name="Guruge J."/>
            <person name="Turnbaugh P.J."/>
            <person name="Mahowald M."/>
            <person name="Liep D."/>
            <person name="Gordon J."/>
        </authorList>
    </citation>
    <scope>NUCLEOTIDE SEQUENCE [LARGE SCALE GENOMIC DNA]</scope>
    <source>
        <strain evidence="3">ATCC 8483 / DSM 1896 / JCM 5824 / BCRC 10623 / CCUG 4943 / NCTC 11153</strain>
    </source>
</reference>
<dbReference type="EMBL" id="AAXF02000051">
    <property type="protein sequence ID" value="EDO10979.1"/>
    <property type="molecule type" value="Genomic_DNA"/>
</dbReference>
<reference evidence="2 3" key="1">
    <citation type="submission" date="2007-03" db="EMBL/GenBank/DDBJ databases">
        <authorList>
            <person name="Fulton L."/>
            <person name="Clifton S."/>
            <person name="Fulton B."/>
            <person name="Xu J."/>
            <person name="Minx P."/>
            <person name="Pepin K.H."/>
            <person name="Johnson M."/>
            <person name="Thiruvilangam P."/>
            <person name="Bhonagiri V."/>
            <person name="Nash W.E."/>
            <person name="Mardis E.R."/>
            <person name="Wilson R.K."/>
        </authorList>
    </citation>
    <scope>NUCLEOTIDE SEQUENCE [LARGE SCALE GENOMIC DNA]</scope>
    <source>
        <strain evidence="3">ATCC 8483 / DSM 1896 / JCM 5824 / BCRC 10623 / CCUG 4943 / NCTC 11153</strain>
    </source>
</reference>
<proteinExistence type="predicted"/>
<accession>A0AAN3A6M7</accession>
<sequence length="339" mass="37913">MTMKKFSLFAILLGFNIALGACSDDDAAPVVKNEIFQLPEKAYVLAEQSRRAIVIRDAETHRNIWSWDPYTACVPAAQQGWFVNPSEVKPVFNRRYILMTASGGAVALIRLSDHKLMFYANCGQNPHSAEVLPDGNIVTAESKSGEINTFVVDTVKVLGAKANTVKLGNAHNVVWDKKRSYLYATATKKEGVTALFRFKYDGNRSNPKLINQTTLYTFSNESGGHDLFPVYGEEDKLWLTAASAVYKFDLTGVTDATTNDSTEPTCEKVYSIADIKSICNGPDGILMLKPTEEWWAEGLVNEKGEELFKMDEAKIYKGRWMIDNLFSYPEKHDFVLSED</sequence>
<evidence type="ECO:0008006" key="4">
    <source>
        <dbReference type="Google" id="ProtNLM"/>
    </source>
</evidence>
<dbReference type="AlphaFoldDB" id="A0AAN3A6M7"/>
<dbReference type="PROSITE" id="PS51257">
    <property type="entry name" value="PROKAR_LIPOPROTEIN"/>
    <property type="match status" value="1"/>
</dbReference>
<name>A0AAN3A6M7_BACO1</name>